<reference evidence="2 3" key="1">
    <citation type="journal article" date="2013" name="BMC Genomics">
        <title>ContigScape: a Cytoscape plugin facilitating microbial genome gap closing.</title>
        <authorList>
            <person name="Tang B."/>
            <person name="Wang Q."/>
            <person name="Yang M."/>
            <person name="Xie F."/>
            <person name="Zhu Y."/>
            <person name="Zhuo Y."/>
            <person name="Wang S."/>
            <person name="Gao H."/>
            <person name="Ding X."/>
            <person name="Zhang L."/>
            <person name="Zhao G."/>
            <person name="Zheng H."/>
        </authorList>
    </citation>
    <scope>NUCLEOTIDE SEQUENCE [LARGE SCALE GENOMIC DNA]</scope>
    <source>
        <strain evidence="2 3">HCCB10007</strain>
    </source>
</reference>
<dbReference type="AlphaFoldDB" id="R4SXA6"/>
<gene>
    <name evidence="2" type="ORF">AORI_4591</name>
</gene>
<sequence>MVAPAVDLSVLALLIAICQLSLCGAPAEVIRPAQRLLLVSSVITLAMNVAEPLVAGEIGRALFDAVGPQLLIGWADVGPVLLRELASTTSPEEETAALSASPAPCARAAPEVPADTRPELVNSMTTSLSEPSRWTAVIARSINARSRRRALCGSSAWGQNVHVC</sequence>
<dbReference type="HOGENOM" id="CLU_1615586_0_0_11"/>
<feature type="region of interest" description="Disordered" evidence="1">
    <location>
        <begin position="92"/>
        <end position="117"/>
    </location>
</feature>
<dbReference type="Proteomes" id="UP000013968">
    <property type="component" value="Chromosome"/>
</dbReference>
<evidence type="ECO:0000313" key="3">
    <source>
        <dbReference type="Proteomes" id="UP000013968"/>
    </source>
</evidence>
<proteinExistence type="predicted"/>
<accession>R4SXA6</accession>
<dbReference type="EMBL" id="CP003410">
    <property type="protein sequence ID" value="AGM07175.1"/>
    <property type="molecule type" value="Genomic_DNA"/>
</dbReference>
<protein>
    <submittedName>
        <fullName evidence="2">Uncharacterized protein</fullName>
    </submittedName>
</protein>
<name>R4SXA6_9PSEU</name>
<dbReference type="KEGG" id="aoi:AORI_4591"/>
<feature type="compositionally biased region" description="Low complexity" evidence="1">
    <location>
        <begin position="96"/>
        <end position="110"/>
    </location>
</feature>
<keyword evidence="3" id="KW-1185">Reference proteome</keyword>
<organism evidence="2 3">
    <name type="scientific">Amycolatopsis keratiniphila</name>
    <dbReference type="NCBI Taxonomy" id="129921"/>
    <lineage>
        <taxon>Bacteria</taxon>
        <taxon>Bacillati</taxon>
        <taxon>Actinomycetota</taxon>
        <taxon>Actinomycetes</taxon>
        <taxon>Pseudonocardiales</taxon>
        <taxon>Pseudonocardiaceae</taxon>
        <taxon>Amycolatopsis</taxon>
        <taxon>Amycolatopsis japonica group</taxon>
    </lineage>
</organism>
<evidence type="ECO:0000313" key="2">
    <source>
        <dbReference type="EMBL" id="AGM07175.1"/>
    </source>
</evidence>
<evidence type="ECO:0000256" key="1">
    <source>
        <dbReference type="SAM" id="MobiDB-lite"/>
    </source>
</evidence>